<dbReference type="InterPro" id="IPR025164">
    <property type="entry name" value="Toastrack_DUF4097"/>
</dbReference>
<proteinExistence type="predicted"/>
<evidence type="ECO:0000259" key="1">
    <source>
        <dbReference type="Pfam" id="PF13349"/>
    </source>
</evidence>
<protein>
    <submittedName>
        <fullName evidence="2">Protein FAM185A isoform X1</fullName>
    </submittedName>
</protein>
<dbReference type="EMBL" id="JAGXEW010000010">
    <property type="protein sequence ID" value="KAK1167073.1"/>
    <property type="molecule type" value="Genomic_DNA"/>
</dbReference>
<dbReference type="Proteomes" id="UP001230051">
    <property type="component" value="Unassembled WGS sequence"/>
</dbReference>
<feature type="domain" description="DUF4097" evidence="1">
    <location>
        <begin position="111"/>
        <end position="255"/>
    </location>
</feature>
<reference evidence="2" key="1">
    <citation type="submission" date="2022-02" db="EMBL/GenBank/DDBJ databases">
        <title>Atlantic sturgeon de novo genome assembly.</title>
        <authorList>
            <person name="Stock M."/>
            <person name="Klopp C."/>
            <person name="Guiguen Y."/>
            <person name="Cabau C."/>
            <person name="Parinello H."/>
            <person name="Santidrian Yebra-Pimentel E."/>
            <person name="Kuhl H."/>
            <person name="Dirks R.P."/>
            <person name="Guessner J."/>
            <person name="Wuertz S."/>
            <person name="Du K."/>
            <person name="Schartl M."/>
        </authorList>
    </citation>
    <scope>NUCLEOTIDE SEQUENCE</scope>
    <source>
        <strain evidence="2">STURGEONOMICS-FGT-2020</strain>
        <tissue evidence="2">Whole blood</tissue>
    </source>
</reference>
<gene>
    <name evidence="2" type="primary">FAM185A</name>
    <name evidence="2" type="ORF">AOXY_G11728</name>
</gene>
<organism evidence="2 3">
    <name type="scientific">Acipenser oxyrinchus oxyrinchus</name>
    <dbReference type="NCBI Taxonomy" id="40147"/>
    <lineage>
        <taxon>Eukaryota</taxon>
        <taxon>Metazoa</taxon>
        <taxon>Chordata</taxon>
        <taxon>Craniata</taxon>
        <taxon>Vertebrata</taxon>
        <taxon>Euteleostomi</taxon>
        <taxon>Actinopterygii</taxon>
        <taxon>Chondrostei</taxon>
        <taxon>Acipenseriformes</taxon>
        <taxon>Acipenseridae</taxon>
        <taxon>Acipenser</taxon>
    </lineage>
</organism>
<dbReference type="AlphaFoldDB" id="A0AAD8G419"/>
<dbReference type="PANTHER" id="PTHR34094">
    <property type="match status" value="1"/>
</dbReference>
<sequence length="388" mass="42346">MMVTVIKKSLYRGLCMDMMCWKALTGCKTTNCFRYALSLHSFRGLSTTPCFRELNKPLKQWTLIVNPFTIVKVQLPCNVSVRPLDPHIFPKADRAFVTVNGTSADQGLKLDNFHVKYNEKSKELVILSEKVNSNVSVEVIAPLKCDLDIKTLGEGNVKIQRMECDNCSVLTERGHSVLQSIKGHKVLVHSKEGNIICLGTIHGNVDVHTSRNSLVQITKLQGTRMNISTEHGPLKAKYIYAESSSVSSTSGQIELGNVHGDVTVQSETGNIIIDGSDGCLKASTNEGDIDAYISQFGTAELYSQQGAISVRVPASIKADVQLSGVAVDISPEIHLQEDDTFSEDGHTTVTAHLNGKAEGNNWIKAQAAKGTVSLKSQSWFESLKIGKV</sequence>
<dbReference type="Pfam" id="PF13349">
    <property type="entry name" value="DUF4097"/>
    <property type="match status" value="1"/>
</dbReference>
<evidence type="ECO:0000313" key="3">
    <source>
        <dbReference type="Proteomes" id="UP001230051"/>
    </source>
</evidence>
<dbReference type="PANTHER" id="PTHR34094:SF1">
    <property type="entry name" value="PROTEIN FAM185A"/>
    <property type="match status" value="1"/>
</dbReference>
<comment type="caution">
    <text evidence="2">The sequence shown here is derived from an EMBL/GenBank/DDBJ whole genome shotgun (WGS) entry which is preliminary data.</text>
</comment>
<keyword evidence="3" id="KW-1185">Reference proteome</keyword>
<name>A0AAD8G419_ACIOX</name>
<evidence type="ECO:0000313" key="2">
    <source>
        <dbReference type="EMBL" id="KAK1167073.1"/>
    </source>
</evidence>
<accession>A0AAD8G419</accession>